<evidence type="ECO:0000313" key="1">
    <source>
        <dbReference type="EMBL" id="KAL2636081.1"/>
    </source>
</evidence>
<gene>
    <name evidence="1" type="ORF">R1flu_007560</name>
</gene>
<sequence>MYVVDPCVRSWRCDTVPGDGVAWLGTTTSRTAVSGGRGRFVYTSRRASFPKFMGSFRSCPPLVLLDGLLPTLPRGLRLTYRMRTKGRASVPIGVTGNWPSRRQFLAPVFVFFLCPSRPMLSKVTSRAREGRTGLLDSDGAVPYVNGTLGMRVRIQASTVWRLIDVGRRPRLILRRAGQIDGPHLELDSSFCNQVQGLASSCRGGRYVPMEKSFEARDPGTAQLKGQFNSLVLRSLTSNLAVIASSRLVGSLVICPDLPCWVSDSPNSIILSPFVWPLRCLFPWYAAS</sequence>
<dbReference type="EMBL" id="JBHFFA010000003">
    <property type="protein sequence ID" value="KAL2636081.1"/>
    <property type="molecule type" value="Genomic_DNA"/>
</dbReference>
<protein>
    <submittedName>
        <fullName evidence="1">Uncharacterized protein</fullName>
    </submittedName>
</protein>
<dbReference type="Proteomes" id="UP001605036">
    <property type="component" value="Unassembled WGS sequence"/>
</dbReference>
<name>A0ABD1YZS0_9MARC</name>
<comment type="caution">
    <text evidence="1">The sequence shown here is derived from an EMBL/GenBank/DDBJ whole genome shotgun (WGS) entry which is preliminary data.</text>
</comment>
<dbReference type="AlphaFoldDB" id="A0ABD1YZS0"/>
<evidence type="ECO:0000313" key="2">
    <source>
        <dbReference type="Proteomes" id="UP001605036"/>
    </source>
</evidence>
<organism evidence="1 2">
    <name type="scientific">Riccia fluitans</name>
    <dbReference type="NCBI Taxonomy" id="41844"/>
    <lineage>
        <taxon>Eukaryota</taxon>
        <taxon>Viridiplantae</taxon>
        <taxon>Streptophyta</taxon>
        <taxon>Embryophyta</taxon>
        <taxon>Marchantiophyta</taxon>
        <taxon>Marchantiopsida</taxon>
        <taxon>Marchantiidae</taxon>
        <taxon>Marchantiales</taxon>
        <taxon>Ricciaceae</taxon>
        <taxon>Riccia</taxon>
    </lineage>
</organism>
<reference evidence="1 2" key="1">
    <citation type="submission" date="2024-09" db="EMBL/GenBank/DDBJ databases">
        <title>Chromosome-scale assembly of Riccia fluitans.</title>
        <authorList>
            <person name="Paukszto L."/>
            <person name="Sawicki J."/>
            <person name="Karawczyk K."/>
            <person name="Piernik-Szablinska J."/>
            <person name="Szczecinska M."/>
            <person name="Mazdziarz M."/>
        </authorList>
    </citation>
    <scope>NUCLEOTIDE SEQUENCE [LARGE SCALE GENOMIC DNA]</scope>
    <source>
        <strain evidence="1">Rf_01</strain>
        <tissue evidence="1">Aerial parts of the thallus</tissue>
    </source>
</reference>
<accession>A0ABD1YZS0</accession>
<proteinExistence type="predicted"/>
<keyword evidence="2" id="KW-1185">Reference proteome</keyword>